<dbReference type="EMBL" id="CM001022">
    <property type="protein sequence ID" value="EFQ22827.1"/>
    <property type="molecule type" value="Genomic_DNA"/>
</dbReference>
<dbReference type="Pfam" id="PF01522">
    <property type="entry name" value="Polysacc_deac_1"/>
    <property type="match status" value="1"/>
</dbReference>
<evidence type="ECO:0000259" key="1">
    <source>
        <dbReference type="PROSITE" id="PS51677"/>
    </source>
</evidence>
<name>E3CZ54_9BACT</name>
<dbReference type="SUPFAM" id="SSF88713">
    <property type="entry name" value="Glycoside hydrolase/deacetylase"/>
    <property type="match status" value="1"/>
</dbReference>
<feature type="domain" description="NodB homology" evidence="1">
    <location>
        <begin position="4"/>
        <end position="262"/>
    </location>
</feature>
<dbReference type="PROSITE" id="PS51677">
    <property type="entry name" value="NODB"/>
    <property type="match status" value="1"/>
</dbReference>
<dbReference type="Proteomes" id="UP000005096">
    <property type="component" value="Chromosome"/>
</dbReference>
<dbReference type="AlphaFoldDB" id="E3CZ54"/>
<dbReference type="STRING" id="584708.Apau_0393"/>
<dbReference type="RefSeq" id="WP_006299974.1">
    <property type="nucleotide sequence ID" value="NZ_CM001022.1"/>
</dbReference>
<dbReference type="HOGENOM" id="CLU_084199_0_0_0"/>
<proteinExistence type="predicted"/>
<dbReference type="PaxDb" id="584708-Apau_0393"/>
<sequence length="304" mass="33640">MAVKILGLKVDVDTLRGYREGVPNLLGLLEELSVKASFFFSMGPDNSGKALVRVFRPGFLEKMRRTSAVSTYGWRTLLYGTLLPAPLIVESAPGILRDAARKGHDCGVHAWDHVKWQDRLPKLPVTTLEADFRRAFDLFSQRTGKAARACAAPGWQVTEESLRVQEELKLDYCSDTRGAFPFLPRWGNKVFRTPQIPSTLPTMDEVLGRGGLEGSRLAEHLLGLLREGLNVFTLHGEMEGMGQLGVFREFLTRARDQGVRCVPLSTVAQALDPETLPVCPVRMCPIEGRAGRVATQIIEEEPAA</sequence>
<dbReference type="Gene3D" id="3.20.20.370">
    <property type="entry name" value="Glycoside hydrolase/deacetylase"/>
    <property type="match status" value="1"/>
</dbReference>
<evidence type="ECO:0000313" key="2">
    <source>
        <dbReference type="EMBL" id="EFQ22827.1"/>
    </source>
</evidence>
<organism evidence="2 3">
    <name type="scientific">Aminomonas paucivorans DSM 12260</name>
    <dbReference type="NCBI Taxonomy" id="584708"/>
    <lineage>
        <taxon>Bacteria</taxon>
        <taxon>Thermotogati</taxon>
        <taxon>Synergistota</taxon>
        <taxon>Synergistia</taxon>
        <taxon>Synergistales</taxon>
        <taxon>Synergistaceae</taxon>
        <taxon>Aminomonas</taxon>
    </lineage>
</organism>
<protein>
    <submittedName>
        <fullName evidence="2">Polysaccharide deacetylase</fullName>
    </submittedName>
</protein>
<gene>
    <name evidence="2" type="ORF">Apau_0393</name>
</gene>
<dbReference type="GO" id="GO:0016810">
    <property type="term" value="F:hydrolase activity, acting on carbon-nitrogen (but not peptide) bonds"/>
    <property type="evidence" value="ECO:0007669"/>
    <property type="project" value="InterPro"/>
</dbReference>
<reference evidence="2 3" key="1">
    <citation type="journal article" date="2010" name="Stand. Genomic Sci.">
        <title>Non-contiguous finished genome sequence of Aminomonas paucivorans type strain (GLU-3).</title>
        <authorList>
            <person name="Pitluck S."/>
            <person name="Yasawong M."/>
            <person name="Held B."/>
            <person name="Lapidus A."/>
            <person name="Nolan M."/>
            <person name="Copeland A."/>
            <person name="Lucas S."/>
            <person name="Del Rio T.G."/>
            <person name="Tice H."/>
            <person name="Cheng J.F."/>
            <person name="Chertkov O."/>
            <person name="Goodwin L."/>
            <person name="Tapia R."/>
            <person name="Han C."/>
            <person name="Liolios K."/>
            <person name="Ivanova N."/>
            <person name="Mavromatis K."/>
            <person name="Ovchinnikova G."/>
            <person name="Pati A."/>
            <person name="Chen A."/>
            <person name="Palaniappan K."/>
            <person name="Land M."/>
            <person name="Hauser L."/>
            <person name="Chang Y.J."/>
            <person name="Jeffries C.D."/>
            <person name="Pukall R."/>
            <person name="Spring S."/>
            <person name="Rohde M."/>
            <person name="Sikorski J."/>
            <person name="Goker M."/>
            <person name="Woyke T."/>
            <person name="Bristow J."/>
            <person name="Eisen J.A."/>
            <person name="Markowitz V."/>
            <person name="Hugenholtz P."/>
            <person name="Kyrpides N.C."/>
            <person name="Klenk H.P."/>
        </authorList>
    </citation>
    <scope>NUCLEOTIDE SEQUENCE [LARGE SCALE GENOMIC DNA]</scope>
    <source>
        <strain evidence="2 3">DSM 12260</strain>
    </source>
</reference>
<keyword evidence="3" id="KW-1185">Reference proteome</keyword>
<dbReference type="GO" id="GO:0005975">
    <property type="term" value="P:carbohydrate metabolic process"/>
    <property type="evidence" value="ECO:0007669"/>
    <property type="project" value="InterPro"/>
</dbReference>
<accession>E3CZ54</accession>
<dbReference type="InterPro" id="IPR011330">
    <property type="entry name" value="Glyco_hydro/deAcase_b/a-brl"/>
</dbReference>
<dbReference type="InterPro" id="IPR002509">
    <property type="entry name" value="NODB_dom"/>
</dbReference>
<evidence type="ECO:0000313" key="3">
    <source>
        <dbReference type="Proteomes" id="UP000005096"/>
    </source>
</evidence>
<dbReference type="eggNOG" id="COG0726">
    <property type="taxonomic scope" value="Bacteria"/>
</dbReference>